<keyword evidence="3" id="KW-0132">Cell division</keyword>
<comment type="similarity">
    <text evidence="2">Belongs to the MAD1 family.</text>
</comment>
<evidence type="ECO:0000256" key="4">
    <source>
        <dbReference type="ARBA" id="ARBA00022776"/>
    </source>
</evidence>
<dbReference type="GO" id="GO:0072686">
    <property type="term" value="C:mitotic spindle"/>
    <property type="evidence" value="ECO:0007669"/>
    <property type="project" value="TreeGrafter"/>
</dbReference>
<keyword evidence="4" id="KW-0498">Mitosis</keyword>
<feature type="coiled-coil region" evidence="7">
    <location>
        <begin position="396"/>
        <end position="472"/>
    </location>
</feature>
<gene>
    <name evidence="9" type="ORF">CBOVIS_LOCUS12307</name>
</gene>
<evidence type="ECO:0000313" key="9">
    <source>
        <dbReference type="EMBL" id="CAB3410844.1"/>
    </source>
</evidence>
<comment type="caution">
    <text evidence="9">The sequence shown here is derived from an EMBL/GenBank/DDBJ whole genome shotgun (WGS) entry which is preliminary data.</text>
</comment>
<evidence type="ECO:0000256" key="5">
    <source>
        <dbReference type="ARBA" id="ARBA00023242"/>
    </source>
</evidence>
<keyword evidence="6" id="KW-0131">Cell cycle</keyword>
<dbReference type="GO" id="GO:0000776">
    <property type="term" value="C:kinetochore"/>
    <property type="evidence" value="ECO:0007669"/>
    <property type="project" value="TreeGrafter"/>
</dbReference>
<dbReference type="GO" id="GO:0051315">
    <property type="term" value="P:attachment of mitotic spindle microtubules to kinetochore"/>
    <property type="evidence" value="ECO:0007669"/>
    <property type="project" value="TreeGrafter"/>
</dbReference>
<evidence type="ECO:0000313" key="10">
    <source>
        <dbReference type="Proteomes" id="UP000494206"/>
    </source>
</evidence>
<evidence type="ECO:0000256" key="3">
    <source>
        <dbReference type="ARBA" id="ARBA00022618"/>
    </source>
</evidence>
<keyword evidence="5" id="KW-0539">Nucleus</keyword>
<name>A0A8S1FE71_9PELO</name>
<comment type="subcellular location">
    <subcellularLocation>
        <location evidence="1">Nucleus</location>
    </subcellularLocation>
</comment>
<dbReference type="Gene3D" id="3.30.457.60">
    <property type="match status" value="1"/>
</dbReference>
<dbReference type="AlphaFoldDB" id="A0A8S1FE71"/>
<keyword evidence="10" id="KW-1185">Reference proteome</keyword>
<evidence type="ECO:0000256" key="8">
    <source>
        <dbReference type="SAM" id="MobiDB-lite"/>
    </source>
</evidence>
<sequence>MSDQEELDQDYGPSEATILFANEVRTEFRKAFPLRSETQKKLEMTQKRNACRIRKQLNFDESMSPIALQAEVQRASFAIESKDRKLEDAEREIAKLKEKLEEKDTQYQKVLDEKEKLEYAKLELTNLSKQTEARLNEVESRNQLENEYWRTIGRKYYIWFKMANEQLEEIHDILSTGGSFDERAVQRINQAPMNIFMQLKDINFCENNYAQSLAAGSLLEFSGVQFEPQTAPQLDFTLFDSRIEGARFGENSTTFQPPKPENADNTILSDTIFSSNSTMADNSTILTGGGRANMSSFDYERDEKIQRLLLENSVLKDRLNVSKGRAEQSLIFEEKNRTLEKEKQLLQSKLDKTFSEIEAMRMGTARKLFSIDEEISKSGSSELNSQNKALKMVDRINNLLSENTKMEKEIASATSKIMSLTKQLNECDRRNSRVEDAYSEQLGKSIELENKLTEMTNKNYLLEQEITQLRQNIQCSVQPTDAGNTTQIFHMPQNPLEAAHEEFQAAETRKRKLSEYSDDPEAKRKREELVEELEERLRKAEIEKNIIEDSYNLHKDLASKFRQVCVALTGLQIKLKDADEGICTVQSEYEGRDRQFVFKCFYGTTRIDMLDVNSDQSSETIRKWEPLMRKYIGERNSIPAFLAAVTLQLEQERDFDQTILERTHTFSVLHAD</sequence>
<reference evidence="9 10" key="1">
    <citation type="submission" date="2020-04" db="EMBL/GenBank/DDBJ databases">
        <authorList>
            <person name="Laetsch R D."/>
            <person name="Stevens L."/>
            <person name="Kumar S."/>
            <person name="Blaxter L. M."/>
        </authorList>
    </citation>
    <scope>NUCLEOTIDE SEQUENCE [LARGE SCALE GENOMIC DNA]</scope>
</reference>
<feature type="region of interest" description="Disordered" evidence="8">
    <location>
        <begin position="504"/>
        <end position="523"/>
    </location>
</feature>
<evidence type="ECO:0000256" key="7">
    <source>
        <dbReference type="SAM" id="Coils"/>
    </source>
</evidence>
<evidence type="ECO:0000256" key="1">
    <source>
        <dbReference type="ARBA" id="ARBA00004123"/>
    </source>
</evidence>
<feature type="coiled-coil region" evidence="7">
    <location>
        <begin position="72"/>
        <end position="141"/>
    </location>
</feature>
<keyword evidence="7" id="KW-0175">Coiled coil</keyword>
<protein>
    <submittedName>
        <fullName evidence="9">Uncharacterized protein</fullName>
    </submittedName>
</protein>
<dbReference type="GO" id="GO:0005635">
    <property type="term" value="C:nuclear envelope"/>
    <property type="evidence" value="ECO:0007669"/>
    <property type="project" value="TreeGrafter"/>
</dbReference>
<organism evidence="9 10">
    <name type="scientific">Caenorhabditis bovis</name>
    <dbReference type="NCBI Taxonomy" id="2654633"/>
    <lineage>
        <taxon>Eukaryota</taxon>
        <taxon>Metazoa</taxon>
        <taxon>Ecdysozoa</taxon>
        <taxon>Nematoda</taxon>
        <taxon>Chromadorea</taxon>
        <taxon>Rhabditida</taxon>
        <taxon>Rhabditina</taxon>
        <taxon>Rhabditomorpha</taxon>
        <taxon>Rhabditoidea</taxon>
        <taxon>Rhabditidae</taxon>
        <taxon>Peloderinae</taxon>
        <taxon>Caenorhabditis</taxon>
    </lineage>
</organism>
<proteinExistence type="inferred from homology"/>
<dbReference type="PANTHER" id="PTHR23168">
    <property type="entry name" value="MITOTIC SPINDLE ASSEMBLY CHECKPOINT PROTEIN MAD1 MITOTIC ARREST DEFICIENT-LIKE PROTEIN 1"/>
    <property type="match status" value="1"/>
</dbReference>
<dbReference type="InterPro" id="IPR008672">
    <property type="entry name" value="Mad1"/>
</dbReference>
<evidence type="ECO:0000256" key="2">
    <source>
        <dbReference type="ARBA" id="ARBA00008029"/>
    </source>
</evidence>
<dbReference type="GO" id="GO:0051301">
    <property type="term" value="P:cell division"/>
    <property type="evidence" value="ECO:0007669"/>
    <property type="project" value="UniProtKB-KW"/>
</dbReference>
<evidence type="ECO:0000256" key="6">
    <source>
        <dbReference type="ARBA" id="ARBA00023306"/>
    </source>
</evidence>
<dbReference type="PANTHER" id="PTHR23168:SF0">
    <property type="entry name" value="MITOTIC SPINDLE ASSEMBLY CHECKPOINT PROTEIN MAD1"/>
    <property type="match status" value="1"/>
</dbReference>
<accession>A0A8S1FE71</accession>
<dbReference type="EMBL" id="CADEPM010000011">
    <property type="protein sequence ID" value="CAB3410844.1"/>
    <property type="molecule type" value="Genomic_DNA"/>
</dbReference>
<dbReference type="Proteomes" id="UP000494206">
    <property type="component" value="Unassembled WGS sequence"/>
</dbReference>
<dbReference type="OrthoDB" id="331602at2759"/>
<dbReference type="GO" id="GO:0007094">
    <property type="term" value="P:mitotic spindle assembly checkpoint signaling"/>
    <property type="evidence" value="ECO:0007669"/>
    <property type="project" value="InterPro"/>
</dbReference>